<feature type="compositionally biased region" description="Basic and acidic residues" evidence="1">
    <location>
        <begin position="31"/>
        <end position="45"/>
    </location>
</feature>
<evidence type="ECO:0000313" key="3">
    <source>
        <dbReference type="EMBL" id="GBM85336.1"/>
    </source>
</evidence>
<keyword evidence="2" id="KW-0732">Signal</keyword>
<gene>
    <name evidence="3" type="ORF">AVEN_58043_1</name>
</gene>
<proteinExistence type="predicted"/>
<comment type="caution">
    <text evidence="3">The sequence shown here is derived from an EMBL/GenBank/DDBJ whole genome shotgun (WGS) entry which is preliminary data.</text>
</comment>
<feature type="compositionally biased region" description="Low complexity" evidence="1">
    <location>
        <begin position="167"/>
        <end position="178"/>
    </location>
</feature>
<evidence type="ECO:0000256" key="2">
    <source>
        <dbReference type="SAM" id="SignalP"/>
    </source>
</evidence>
<reference evidence="3 4" key="1">
    <citation type="journal article" date="2019" name="Sci. Rep.">
        <title>Orb-weaving spider Araneus ventricosus genome elucidates the spidroin gene catalogue.</title>
        <authorList>
            <person name="Kono N."/>
            <person name="Nakamura H."/>
            <person name="Ohtoshi R."/>
            <person name="Moran D.A.P."/>
            <person name="Shinohara A."/>
            <person name="Yoshida Y."/>
            <person name="Fujiwara M."/>
            <person name="Mori M."/>
            <person name="Tomita M."/>
            <person name="Arakawa K."/>
        </authorList>
    </citation>
    <scope>NUCLEOTIDE SEQUENCE [LARGE SCALE GENOMIC DNA]</scope>
</reference>
<name>A0A4Y2J7Z7_ARAVE</name>
<dbReference type="OrthoDB" id="6430971at2759"/>
<sequence length="178" mass="19947">MHSYLVLLFVLGVGFGNGYVLVESGSVPRRLSEERNPENIKKPLQDIEASGDDSSDEEDAKVMKDIEDRLTAALVRLLEGGEEIYKDARFEAIINALKSTMLTVTGEIDEDYIRKVIETFRKKDAANRKQVDEVMMNRLGFSKSDFQDFMDTFARDIKRSGPPAAPRSPRALPSATSK</sequence>
<dbReference type="Proteomes" id="UP000499080">
    <property type="component" value="Unassembled WGS sequence"/>
</dbReference>
<protein>
    <submittedName>
        <fullName evidence="3">Uncharacterized protein</fullName>
    </submittedName>
</protein>
<feature type="region of interest" description="Disordered" evidence="1">
    <location>
        <begin position="157"/>
        <end position="178"/>
    </location>
</feature>
<feature type="compositionally biased region" description="Acidic residues" evidence="1">
    <location>
        <begin position="49"/>
        <end position="58"/>
    </location>
</feature>
<accession>A0A4Y2J7Z7</accession>
<keyword evidence="4" id="KW-1185">Reference proteome</keyword>
<evidence type="ECO:0000313" key="4">
    <source>
        <dbReference type="Proteomes" id="UP000499080"/>
    </source>
</evidence>
<feature type="region of interest" description="Disordered" evidence="1">
    <location>
        <begin position="31"/>
        <end position="58"/>
    </location>
</feature>
<feature type="chain" id="PRO_5021417074" evidence="2">
    <location>
        <begin position="19"/>
        <end position="178"/>
    </location>
</feature>
<dbReference type="EMBL" id="BGPR01003225">
    <property type="protein sequence ID" value="GBM85336.1"/>
    <property type="molecule type" value="Genomic_DNA"/>
</dbReference>
<feature type="signal peptide" evidence="2">
    <location>
        <begin position="1"/>
        <end position="18"/>
    </location>
</feature>
<evidence type="ECO:0000256" key="1">
    <source>
        <dbReference type="SAM" id="MobiDB-lite"/>
    </source>
</evidence>
<organism evidence="3 4">
    <name type="scientific">Araneus ventricosus</name>
    <name type="common">Orbweaver spider</name>
    <name type="synonym">Epeira ventricosa</name>
    <dbReference type="NCBI Taxonomy" id="182803"/>
    <lineage>
        <taxon>Eukaryota</taxon>
        <taxon>Metazoa</taxon>
        <taxon>Ecdysozoa</taxon>
        <taxon>Arthropoda</taxon>
        <taxon>Chelicerata</taxon>
        <taxon>Arachnida</taxon>
        <taxon>Araneae</taxon>
        <taxon>Araneomorphae</taxon>
        <taxon>Entelegynae</taxon>
        <taxon>Araneoidea</taxon>
        <taxon>Araneidae</taxon>
        <taxon>Araneus</taxon>
    </lineage>
</organism>
<dbReference type="AlphaFoldDB" id="A0A4Y2J7Z7"/>